<evidence type="ECO:0000259" key="1">
    <source>
        <dbReference type="Pfam" id="PF01551"/>
    </source>
</evidence>
<sequence length="368" mass="39169">MATPLIGEALGRIVPTPASDGRTHLVYELKLTNALGGDVTIDALRAQAGDRQLLELSGNNLKFWTRLLGDGAKPTNVIGPAQTAIVWLDIVVDGDAIPEGEITHTVDLTVAKPIPGLVEAKTSQTVAPVTVSDKRPRVIAPPLTGDGWADGDGCCGMSAHRTAVNPTNAQLWVPERFAIDYVRIGPDSKLFVGDKSKVESYRYYGDPVYAVADATVAWTRDDLPDQTPGKSPVGLPLDEYGGNLVVLDLGDGDYAFYAHLKPGSVSVQAGDKVSVGQQLAEVGNSGNTDAPHLHFHMMAGPDPLASDGLPFLINSMRLTQRLDGEADLDRLLAGQSVRQQPGFAARDLNDVSPLQFDVMTYTVAEPAE</sequence>
<dbReference type="STRING" id="85968.GCA_900073015_01974"/>
<dbReference type="PANTHER" id="PTHR21666:SF270">
    <property type="entry name" value="MUREIN HYDROLASE ACTIVATOR ENVC"/>
    <property type="match status" value="1"/>
</dbReference>
<reference evidence="2 3" key="1">
    <citation type="journal article" date="2017" name="Infect. Genet. Evol.">
        <title>The new phylogeny of the genus Mycobacterium: The old and the news.</title>
        <authorList>
            <person name="Tortoli E."/>
            <person name="Fedrizzi T."/>
            <person name="Meehan C.J."/>
            <person name="Trovato A."/>
            <person name="Grottola A."/>
            <person name="Giacobazzi E."/>
            <person name="Serpini G.F."/>
            <person name="Tagliazucchi S."/>
            <person name="Fabio A."/>
            <person name="Bettua C."/>
            <person name="Bertorelli R."/>
            <person name="Frascaro F."/>
            <person name="De Sanctis V."/>
            <person name="Pecorari M."/>
            <person name="Jousson O."/>
            <person name="Segata N."/>
            <person name="Cirillo D.M."/>
        </authorList>
    </citation>
    <scope>NUCLEOTIDE SEQUENCE [LARGE SCALE GENOMIC DNA]</scope>
    <source>
        <strain evidence="2 3">CIP1034565</strain>
    </source>
</reference>
<dbReference type="AlphaFoldDB" id="A0A2G5PG68"/>
<dbReference type="InterPro" id="IPR011055">
    <property type="entry name" value="Dup_hybrid_motif"/>
</dbReference>
<evidence type="ECO:0000313" key="2">
    <source>
        <dbReference type="EMBL" id="PIB77297.1"/>
    </source>
</evidence>
<dbReference type="CDD" id="cd12797">
    <property type="entry name" value="M23_peptidase"/>
    <property type="match status" value="1"/>
</dbReference>
<organism evidence="2 3">
    <name type="scientific">Mycolicibacterium brumae</name>
    <dbReference type="NCBI Taxonomy" id="85968"/>
    <lineage>
        <taxon>Bacteria</taxon>
        <taxon>Bacillati</taxon>
        <taxon>Actinomycetota</taxon>
        <taxon>Actinomycetes</taxon>
        <taxon>Mycobacteriales</taxon>
        <taxon>Mycobacteriaceae</taxon>
        <taxon>Mycolicibacterium</taxon>
    </lineage>
</organism>
<dbReference type="EMBL" id="PDCN02000002">
    <property type="protein sequence ID" value="PIB77297.1"/>
    <property type="molecule type" value="Genomic_DNA"/>
</dbReference>
<name>A0A2G5PG68_9MYCO</name>
<dbReference type="GO" id="GO:0004222">
    <property type="term" value="F:metalloendopeptidase activity"/>
    <property type="evidence" value="ECO:0007669"/>
    <property type="project" value="TreeGrafter"/>
</dbReference>
<protein>
    <submittedName>
        <fullName evidence="2">M23 family peptidase</fullName>
    </submittedName>
</protein>
<evidence type="ECO:0000313" key="3">
    <source>
        <dbReference type="Proteomes" id="UP000230551"/>
    </source>
</evidence>
<dbReference type="PANTHER" id="PTHR21666">
    <property type="entry name" value="PEPTIDASE-RELATED"/>
    <property type="match status" value="1"/>
</dbReference>
<proteinExistence type="predicted"/>
<dbReference type="InterPro" id="IPR016047">
    <property type="entry name" value="M23ase_b-sheet_dom"/>
</dbReference>
<dbReference type="InterPro" id="IPR050570">
    <property type="entry name" value="Cell_wall_metabolism_enzyme"/>
</dbReference>
<dbReference type="OrthoDB" id="9809488at2"/>
<gene>
    <name evidence="2" type="ORF">CQY22_002610</name>
</gene>
<keyword evidence="3" id="KW-1185">Reference proteome</keyword>
<dbReference type="SUPFAM" id="SSF51261">
    <property type="entry name" value="Duplicated hybrid motif"/>
    <property type="match status" value="1"/>
</dbReference>
<accession>A0A2G5PG68</accession>
<dbReference type="Proteomes" id="UP000230551">
    <property type="component" value="Unassembled WGS sequence"/>
</dbReference>
<comment type="caution">
    <text evidence="2">The sequence shown here is derived from an EMBL/GenBank/DDBJ whole genome shotgun (WGS) entry which is preliminary data.</text>
</comment>
<dbReference type="Gene3D" id="2.70.70.10">
    <property type="entry name" value="Glucose Permease (Domain IIA)"/>
    <property type="match status" value="1"/>
</dbReference>
<dbReference type="Pfam" id="PF01551">
    <property type="entry name" value="Peptidase_M23"/>
    <property type="match status" value="1"/>
</dbReference>
<feature type="domain" description="M23ase beta-sheet core" evidence="1">
    <location>
        <begin position="204"/>
        <end position="300"/>
    </location>
</feature>